<sequence length="115" mass="12583">MIVSDATMRALHTALTGLNARRQAAEDNIANVETAGYTAKKVDFEDSLRTAIERGEPRAVDISVTRSLAPTRMNGNNVAIDEEMVGLTETALRHQLVVEGMNTKFRLLRTSIVGQ</sequence>
<keyword evidence="7" id="KW-0966">Cell projection</keyword>
<dbReference type="PIRSF" id="PIRSF002889">
    <property type="entry name" value="Rod_FlgB"/>
    <property type="match status" value="1"/>
</dbReference>
<proteinExistence type="inferred from homology"/>
<comment type="function">
    <text evidence="5 6">Structural component of flagellum, the bacterial motility apparatus. Part of the rod structure of flagellar basal body.</text>
</comment>
<evidence type="ECO:0000256" key="2">
    <source>
        <dbReference type="ARBA" id="ARBA00009677"/>
    </source>
</evidence>
<comment type="subcellular location">
    <subcellularLocation>
        <location evidence="1 6">Bacterial flagellum basal body</location>
    </subcellularLocation>
</comment>
<keyword evidence="8" id="KW-1185">Reference proteome</keyword>
<comment type="subunit">
    <text evidence="6">The basal body constitutes a major portion of the flagellar organelle and consists of a number of rings mounted on a central rod.</text>
</comment>
<evidence type="ECO:0000256" key="6">
    <source>
        <dbReference type="PIRNR" id="PIRNR002889"/>
    </source>
</evidence>
<evidence type="ECO:0000256" key="3">
    <source>
        <dbReference type="ARBA" id="ARBA00014376"/>
    </source>
</evidence>
<dbReference type="RefSeq" id="WP_153758746.1">
    <property type="nucleotide sequence ID" value="NZ_CP045851.1"/>
</dbReference>
<dbReference type="KEGG" id="atq:GH723_05680"/>
<evidence type="ECO:0000256" key="4">
    <source>
        <dbReference type="ARBA" id="ARBA00023143"/>
    </source>
</evidence>
<accession>A0A5Q2RLA7</accession>
<keyword evidence="7" id="KW-0282">Flagellum</keyword>
<evidence type="ECO:0000313" key="8">
    <source>
        <dbReference type="Proteomes" id="UP000334019"/>
    </source>
</evidence>
<comment type="similarity">
    <text evidence="2 6">Belongs to the flagella basal body rod proteins family.</text>
</comment>
<gene>
    <name evidence="7" type="ORF">GH723_05680</name>
</gene>
<evidence type="ECO:0000256" key="5">
    <source>
        <dbReference type="ARBA" id="ARBA00024934"/>
    </source>
</evidence>
<dbReference type="InterPro" id="IPR006300">
    <property type="entry name" value="FlgB"/>
</dbReference>
<dbReference type="AlphaFoldDB" id="A0A5Q2RLA7"/>
<dbReference type="GO" id="GO:0030694">
    <property type="term" value="C:bacterial-type flagellum basal body, rod"/>
    <property type="evidence" value="ECO:0007669"/>
    <property type="project" value="InterPro"/>
</dbReference>
<dbReference type="GO" id="GO:0071973">
    <property type="term" value="P:bacterial-type flagellum-dependent cell motility"/>
    <property type="evidence" value="ECO:0007669"/>
    <property type="project" value="InterPro"/>
</dbReference>
<protein>
    <recommendedName>
        <fullName evidence="3 6">Flagellar basal body rod protein FlgB</fullName>
    </recommendedName>
</protein>
<dbReference type="Proteomes" id="UP000334019">
    <property type="component" value="Chromosome"/>
</dbReference>
<name>A0A5Q2RLA7_9ACTN</name>
<evidence type="ECO:0000313" key="7">
    <source>
        <dbReference type="EMBL" id="QGG94640.1"/>
    </source>
</evidence>
<reference evidence="7 8" key="1">
    <citation type="submission" date="2019-11" db="EMBL/GenBank/DDBJ databases">
        <authorList>
            <person name="He Y."/>
        </authorList>
    </citation>
    <scope>NUCLEOTIDE SEQUENCE [LARGE SCALE GENOMIC DNA]</scope>
    <source>
        <strain evidence="7 8">SCSIO 58843</strain>
    </source>
</reference>
<keyword evidence="7" id="KW-0969">Cilium</keyword>
<keyword evidence="4 6" id="KW-0975">Bacterial flagellum</keyword>
<evidence type="ECO:0000256" key="1">
    <source>
        <dbReference type="ARBA" id="ARBA00004117"/>
    </source>
</evidence>
<organism evidence="7 8">
    <name type="scientific">Actinomarinicola tropica</name>
    <dbReference type="NCBI Taxonomy" id="2789776"/>
    <lineage>
        <taxon>Bacteria</taxon>
        <taxon>Bacillati</taxon>
        <taxon>Actinomycetota</taxon>
        <taxon>Acidimicrobiia</taxon>
        <taxon>Acidimicrobiales</taxon>
        <taxon>Iamiaceae</taxon>
        <taxon>Actinomarinicola</taxon>
    </lineage>
</organism>
<dbReference type="EMBL" id="CP045851">
    <property type="protein sequence ID" value="QGG94640.1"/>
    <property type="molecule type" value="Genomic_DNA"/>
</dbReference>